<dbReference type="SUPFAM" id="SSF69279">
    <property type="entry name" value="Phage tail proteins"/>
    <property type="match status" value="2"/>
</dbReference>
<evidence type="ECO:0000259" key="7">
    <source>
        <dbReference type="Pfam" id="PF13296"/>
    </source>
</evidence>
<proteinExistence type="inferred from homology"/>
<feature type="domain" description="Putative type VI secretion system Rhs element associated Vgr" evidence="7">
    <location>
        <begin position="491"/>
        <end position="591"/>
    </location>
</feature>
<evidence type="ECO:0000256" key="3">
    <source>
        <dbReference type="ARBA" id="ARBA00022525"/>
    </source>
</evidence>
<protein>
    <submittedName>
        <fullName evidence="8">Type VI secretion system secreted protein VgrG</fullName>
    </submittedName>
</protein>
<dbReference type="Proteomes" id="UP000562492">
    <property type="component" value="Unassembled WGS sequence"/>
</dbReference>
<name>A0ABR6RI21_9BURK</name>
<dbReference type="NCBIfam" id="TIGR01646">
    <property type="entry name" value="vgr_GE"/>
    <property type="match status" value="1"/>
</dbReference>
<dbReference type="InterPro" id="IPR037026">
    <property type="entry name" value="Vgr_OB-fold_dom_sf"/>
</dbReference>
<dbReference type="PANTHER" id="PTHR32305:SF15">
    <property type="entry name" value="PROTEIN RHSA-RELATED"/>
    <property type="match status" value="1"/>
</dbReference>
<dbReference type="Gene3D" id="2.30.110.50">
    <property type="match status" value="1"/>
</dbReference>
<dbReference type="SUPFAM" id="SSF69349">
    <property type="entry name" value="Phage fibre proteins"/>
    <property type="match status" value="1"/>
</dbReference>
<dbReference type="PANTHER" id="PTHR32305">
    <property type="match status" value="1"/>
</dbReference>
<keyword evidence="3" id="KW-0964">Secreted</keyword>
<dbReference type="Gene3D" id="4.10.220.110">
    <property type="match status" value="1"/>
</dbReference>
<evidence type="ECO:0000313" key="8">
    <source>
        <dbReference type="EMBL" id="MBB6578798.1"/>
    </source>
</evidence>
<evidence type="ECO:0000256" key="4">
    <source>
        <dbReference type="SAM" id="MobiDB-lite"/>
    </source>
</evidence>
<dbReference type="EMBL" id="JACHKZ010000019">
    <property type="protein sequence ID" value="MBB6578798.1"/>
    <property type="molecule type" value="Genomic_DNA"/>
</dbReference>
<keyword evidence="9" id="KW-1185">Reference proteome</keyword>
<dbReference type="InterPro" id="IPR017847">
    <property type="entry name" value="T6SS_RhsGE_Vgr_subset"/>
</dbReference>
<comment type="caution">
    <text evidence="8">The sequence shown here is derived from an EMBL/GenBank/DDBJ whole genome shotgun (WGS) entry which is preliminary data.</text>
</comment>
<comment type="similarity">
    <text evidence="2">Belongs to the VgrG protein family.</text>
</comment>
<evidence type="ECO:0000256" key="1">
    <source>
        <dbReference type="ARBA" id="ARBA00004613"/>
    </source>
</evidence>
<dbReference type="Gene3D" id="2.40.50.230">
    <property type="entry name" value="Gp5 N-terminal domain"/>
    <property type="match status" value="1"/>
</dbReference>
<feature type="domain" description="Gp5/Type VI secretion system Vgr protein OB-fold" evidence="5">
    <location>
        <begin position="396"/>
        <end position="464"/>
    </location>
</feature>
<sequence length="874" mass="95611">MNRTFIAHSPLGDQLEFRSLEGTEQISRLFEFRVRLISQNSSISAKSLLGKDMSVEVDLTTEKGGGGKRFISGQVTQFTYVGRDGDFYLYESILRPWLWHATRRSDFKIFQFKKAPDIIKEVLGKYGFSIEDKLTGTYREWPYIVQYGESDFNFVSRLLELEGGYYYFSHSMGSHTLVLADDIGSHSPLPNGPSTIPYYPESRAAHVHDEDFIDAWVYAEDIASGNFAADDYDFEKPKAILDTRQQQPAGHSEDSREQYEWPGGYTEHGDGENYARIRIEQQKAQREIAQGEGNARNIAPGYLFTFSKYPRGDQNKEYLIESAHYRFEENVRRSDGAGGSGAAKRGGIDSGTTYRLSFAVMPKSTAYRSQRVTPKPHTTGPQTAVITGPAGEEIYTDKYGRVKVQFHWDRYGTFDENSSCWIRVSQTWAGSNYGGMHIPRIGQEVIVDFLNGDPDYPIITGRVYNAMQMPPWELPKHKTQSGTQTNWSKGGGGKNMLRFEDQKGIEHLELSSDHGNTHLHMGYLMNQSTEAKRSYGFELRTNEWGAIRADKGLLITTYTQDFKNKITHDNPDGFEHLGEHLADSKTLMQEASSAVSAMDAVISGLNDIKKDHMSELASGILSMVGKEAAKTSLGGMAAAMQAFAAAGSKSGTGPEMQMPLNTDPALPGANDLLTRSKDINKPIVSIVSPEGHSMISPKPVVISSGQSVTMRGTGSVTVSSTQDQLSLLAKAGMLTHVTAGGQRTTVTGGDIAHDAQTGNFNLTAKERITMASTNNDASVMAKQNVNIRANDDSVLIKAGQHIRLEANSSITLVAGKGDGASLTLKDTGEVLIVGKIGLISFTEQLDERGGKILLNCAAPLAVKAQEGGGGGAAG</sequence>
<dbReference type="Pfam" id="PF05954">
    <property type="entry name" value="Phage_GPD"/>
    <property type="match status" value="1"/>
</dbReference>
<dbReference type="InterPro" id="IPR050708">
    <property type="entry name" value="T6SS_VgrG/RHS"/>
</dbReference>
<dbReference type="Gene3D" id="3.55.50.10">
    <property type="entry name" value="Baseplate protein-like domains"/>
    <property type="match status" value="1"/>
</dbReference>
<comment type="subcellular location">
    <subcellularLocation>
        <location evidence="1">Secreted</location>
    </subcellularLocation>
</comment>
<organism evidence="8 9">
    <name type="scientific">Comamonas odontotermitis</name>
    <dbReference type="NCBI Taxonomy" id="379895"/>
    <lineage>
        <taxon>Bacteria</taxon>
        <taxon>Pseudomonadati</taxon>
        <taxon>Pseudomonadota</taxon>
        <taxon>Betaproteobacteria</taxon>
        <taxon>Burkholderiales</taxon>
        <taxon>Comamonadaceae</taxon>
        <taxon>Comamonas</taxon>
    </lineage>
</organism>
<accession>A0ABR6RI21</accession>
<evidence type="ECO:0000313" key="9">
    <source>
        <dbReference type="Proteomes" id="UP000562492"/>
    </source>
</evidence>
<dbReference type="Pfam" id="PF04717">
    <property type="entry name" value="Phage_base_V"/>
    <property type="match status" value="1"/>
</dbReference>
<reference evidence="8 9" key="1">
    <citation type="submission" date="2020-08" db="EMBL/GenBank/DDBJ databases">
        <title>Functional genomics of gut bacteria from endangered species of beetles.</title>
        <authorList>
            <person name="Carlos-Shanley C."/>
        </authorList>
    </citation>
    <scope>NUCLEOTIDE SEQUENCE [LARGE SCALE GENOMIC DNA]</scope>
    <source>
        <strain evidence="8 9">S00124</strain>
    </source>
</reference>
<dbReference type="InterPro" id="IPR018769">
    <property type="entry name" value="VgrG2_DUF2345"/>
</dbReference>
<dbReference type="SUPFAM" id="SSF69255">
    <property type="entry name" value="gp5 N-terminal domain-like"/>
    <property type="match status" value="1"/>
</dbReference>
<dbReference type="Pfam" id="PF10106">
    <property type="entry name" value="DUF2345"/>
    <property type="match status" value="1"/>
</dbReference>
<dbReference type="InterPro" id="IPR006533">
    <property type="entry name" value="T6SS_Vgr_RhsGE"/>
</dbReference>
<gene>
    <name evidence="8" type="ORF">HNP33_002900</name>
</gene>
<dbReference type="Pfam" id="PF13296">
    <property type="entry name" value="T6SS_Vgr"/>
    <property type="match status" value="1"/>
</dbReference>
<feature type="region of interest" description="Disordered" evidence="4">
    <location>
        <begin position="243"/>
        <end position="270"/>
    </location>
</feature>
<dbReference type="InterPro" id="IPR028244">
    <property type="entry name" value="T6SS_Rhs_Vgr_dom"/>
</dbReference>
<evidence type="ECO:0000259" key="5">
    <source>
        <dbReference type="Pfam" id="PF04717"/>
    </source>
</evidence>
<dbReference type="InterPro" id="IPR006531">
    <property type="entry name" value="Gp5/Vgr_OB"/>
</dbReference>
<dbReference type="NCBIfam" id="TIGR03361">
    <property type="entry name" value="VI_Rhs_Vgr"/>
    <property type="match status" value="1"/>
</dbReference>
<feature type="domain" description="DUF2345" evidence="6">
    <location>
        <begin position="676"/>
        <end position="816"/>
    </location>
</feature>
<evidence type="ECO:0000256" key="2">
    <source>
        <dbReference type="ARBA" id="ARBA00005558"/>
    </source>
</evidence>
<evidence type="ECO:0000259" key="6">
    <source>
        <dbReference type="Pfam" id="PF10106"/>
    </source>
</evidence>
<dbReference type="RefSeq" id="WP_184709690.1">
    <property type="nucleotide sequence ID" value="NZ_JACHKZ010000019.1"/>
</dbReference>